<dbReference type="InterPro" id="IPR007337">
    <property type="entry name" value="RelB/DinJ"/>
</dbReference>
<evidence type="ECO:0000256" key="1">
    <source>
        <dbReference type="ARBA" id="ARBA00010562"/>
    </source>
</evidence>
<dbReference type="PANTHER" id="PTHR38781:SF1">
    <property type="entry name" value="ANTITOXIN DINJ-RELATED"/>
    <property type="match status" value="1"/>
</dbReference>
<gene>
    <name evidence="3" type="ORF">AAC431_00605</name>
</gene>
<dbReference type="PANTHER" id="PTHR38781">
    <property type="entry name" value="ANTITOXIN DINJ-RELATED"/>
    <property type="match status" value="1"/>
</dbReference>
<evidence type="ECO:0000313" key="4">
    <source>
        <dbReference type="Proteomes" id="UP001385848"/>
    </source>
</evidence>
<dbReference type="Gene3D" id="1.10.1220.10">
    <property type="entry name" value="Met repressor-like"/>
    <property type="match status" value="1"/>
</dbReference>
<name>A0ABU9FFS3_LACJE</name>
<comment type="caution">
    <text evidence="3">The sequence shown here is derived from an EMBL/GenBank/DDBJ whole genome shotgun (WGS) entry which is preliminary data.</text>
</comment>
<dbReference type="InterPro" id="IPR013321">
    <property type="entry name" value="Arc_rbn_hlx_hlx"/>
</dbReference>
<dbReference type="RefSeq" id="WP_048588070.1">
    <property type="nucleotide sequence ID" value="NZ_CATOVC010000001.1"/>
</dbReference>
<accession>A0ABU9FFS3</accession>
<protein>
    <submittedName>
        <fullName evidence="3">Type II toxin-antitoxin system RelB/DinJ family antitoxin</fullName>
    </submittedName>
</protein>
<evidence type="ECO:0000313" key="3">
    <source>
        <dbReference type="EMBL" id="MEL0564426.1"/>
    </source>
</evidence>
<proteinExistence type="inferred from homology"/>
<dbReference type="NCBIfam" id="TIGR02384">
    <property type="entry name" value="RelB_DinJ"/>
    <property type="match status" value="1"/>
</dbReference>
<organism evidence="3 4">
    <name type="scientific">Lactobacillus jensenii</name>
    <dbReference type="NCBI Taxonomy" id="109790"/>
    <lineage>
        <taxon>Bacteria</taxon>
        <taxon>Bacillati</taxon>
        <taxon>Bacillota</taxon>
        <taxon>Bacilli</taxon>
        <taxon>Lactobacillales</taxon>
        <taxon>Lactobacillaceae</taxon>
        <taxon>Lactobacillus</taxon>
    </lineage>
</organism>
<dbReference type="Proteomes" id="UP001385848">
    <property type="component" value="Unassembled WGS sequence"/>
</dbReference>
<keyword evidence="2" id="KW-1277">Toxin-antitoxin system</keyword>
<sequence length="91" mass="10500">MATKTYSTRVNEQDHDEAVQIFNDLGMDWSTGIRIYLKSVIKNKGIPFSLSQSEILSPELEKSIEQSLEEYKKGNYQTVHSVDELFDQLDK</sequence>
<keyword evidence="4" id="KW-1185">Reference proteome</keyword>
<reference evidence="3 4" key="1">
    <citation type="submission" date="2024-04" db="EMBL/GenBank/DDBJ databases">
        <title>Three lactobacilli isolated from voided urine samples from females with type 2 diabetes.</title>
        <authorList>
            <person name="Kula A."/>
            <person name="Stegman N."/>
            <person name="Putonti C."/>
        </authorList>
    </citation>
    <scope>NUCLEOTIDE SEQUENCE [LARGE SCALE GENOMIC DNA]</scope>
    <source>
        <strain evidence="3 4">1855</strain>
    </source>
</reference>
<dbReference type="EMBL" id="JBBVUL010000001">
    <property type="protein sequence ID" value="MEL0564426.1"/>
    <property type="molecule type" value="Genomic_DNA"/>
</dbReference>
<comment type="similarity">
    <text evidence="1">Belongs to the RelB/DinJ antitoxin family.</text>
</comment>
<dbReference type="Pfam" id="PF04221">
    <property type="entry name" value="RelB"/>
    <property type="match status" value="1"/>
</dbReference>
<evidence type="ECO:0000256" key="2">
    <source>
        <dbReference type="ARBA" id="ARBA00022649"/>
    </source>
</evidence>